<dbReference type="FunFam" id="1.20.58.340:FF:000012">
    <property type="entry name" value="Magnesium transport protein CorA"/>
    <property type="match status" value="1"/>
</dbReference>
<organism evidence="9 10">
    <name type="scientific">Tectimicrobiota bacterium</name>
    <dbReference type="NCBI Taxonomy" id="2528274"/>
    <lineage>
        <taxon>Bacteria</taxon>
        <taxon>Pseudomonadati</taxon>
        <taxon>Nitrospinota/Tectimicrobiota group</taxon>
        <taxon>Candidatus Tectimicrobiota</taxon>
    </lineage>
</organism>
<dbReference type="GO" id="GO:0015087">
    <property type="term" value="F:cobalt ion transmembrane transporter activity"/>
    <property type="evidence" value="ECO:0007669"/>
    <property type="project" value="UniProtKB-UniRule"/>
</dbReference>
<comment type="subcellular location">
    <subcellularLocation>
        <location evidence="1">Cell membrane</location>
        <topology evidence="1">Multi-pass membrane protein</topology>
    </subcellularLocation>
    <subcellularLocation>
        <location evidence="8">Membrane</location>
        <topology evidence="8">Multi-pass membrane protein</topology>
    </subcellularLocation>
</comment>
<reference evidence="9" key="1">
    <citation type="submission" date="2020-07" db="EMBL/GenBank/DDBJ databases">
        <title>Huge and variable diversity of episymbiotic CPR bacteria and DPANN archaea in groundwater ecosystems.</title>
        <authorList>
            <person name="He C.Y."/>
            <person name="Keren R."/>
            <person name="Whittaker M."/>
            <person name="Farag I.F."/>
            <person name="Doudna J."/>
            <person name="Cate J.H.D."/>
            <person name="Banfield J.F."/>
        </authorList>
    </citation>
    <scope>NUCLEOTIDE SEQUENCE</scope>
    <source>
        <strain evidence="9">NC_groundwater_717_Ag_S-0.2um_59_8</strain>
    </source>
</reference>
<comment type="caution">
    <text evidence="9">The sequence shown here is derived from an EMBL/GenBank/DDBJ whole genome shotgun (WGS) entry which is preliminary data.</text>
</comment>
<dbReference type="InterPro" id="IPR045861">
    <property type="entry name" value="CorA_cytoplasmic_dom"/>
</dbReference>
<keyword evidence="3 8" id="KW-0813">Transport</keyword>
<evidence type="ECO:0000256" key="4">
    <source>
        <dbReference type="ARBA" id="ARBA00022475"/>
    </source>
</evidence>
<dbReference type="CDD" id="cd12828">
    <property type="entry name" value="TmCorA-like_1"/>
    <property type="match status" value="1"/>
</dbReference>
<dbReference type="PANTHER" id="PTHR46494:SF1">
    <property type="entry name" value="CORA FAMILY METAL ION TRANSPORTER (EUROFUNG)"/>
    <property type="match status" value="1"/>
</dbReference>
<dbReference type="GO" id="GO:0005886">
    <property type="term" value="C:plasma membrane"/>
    <property type="evidence" value="ECO:0007669"/>
    <property type="project" value="UniProtKB-SubCell"/>
</dbReference>
<dbReference type="SUPFAM" id="SSF143865">
    <property type="entry name" value="CorA soluble domain-like"/>
    <property type="match status" value="1"/>
</dbReference>
<proteinExistence type="inferred from homology"/>
<dbReference type="EMBL" id="JACPSX010000173">
    <property type="protein sequence ID" value="MBI3015191.1"/>
    <property type="molecule type" value="Genomic_DNA"/>
</dbReference>
<dbReference type="PANTHER" id="PTHR46494">
    <property type="entry name" value="CORA FAMILY METAL ION TRANSPORTER (EUROFUNG)"/>
    <property type="match status" value="1"/>
</dbReference>
<keyword evidence="7 8" id="KW-0472">Membrane</keyword>
<name>A0A932M1T6_UNCTE</name>
<accession>A0A932M1T6</accession>
<dbReference type="InterPro" id="IPR002523">
    <property type="entry name" value="MgTranspt_CorA/ZnTranspt_ZntB"/>
</dbReference>
<dbReference type="Proteomes" id="UP000741360">
    <property type="component" value="Unassembled WGS sequence"/>
</dbReference>
<feature type="transmembrane region" description="Helical" evidence="8">
    <location>
        <begin position="332"/>
        <end position="352"/>
    </location>
</feature>
<dbReference type="GO" id="GO:0015095">
    <property type="term" value="F:magnesium ion transmembrane transporter activity"/>
    <property type="evidence" value="ECO:0007669"/>
    <property type="project" value="UniProtKB-UniRule"/>
</dbReference>
<keyword evidence="6 8" id="KW-1133">Transmembrane helix</keyword>
<comment type="similarity">
    <text evidence="2 8">Belongs to the CorA metal ion transporter (MIT) (TC 1.A.35) family.</text>
</comment>
<keyword evidence="4 8" id="KW-1003">Cell membrane</keyword>
<evidence type="ECO:0000256" key="3">
    <source>
        <dbReference type="ARBA" id="ARBA00022448"/>
    </source>
</evidence>
<evidence type="ECO:0000313" key="9">
    <source>
        <dbReference type="EMBL" id="MBI3015191.1"/>
    </source>
</evidence>
<dbReference type="SUPFAM" id="SSF144083">
    <property type="entry name" value="Magnesium transport protein CorA, transmembrane region"/>
    <property type="match status" value="1"/>
</dbReference>
<dbReference type="GO" id="GO:0050897">
    <property type="term" value="F:cobalt ion binding"/>
    <property type="evidence" value="ECO:0007669"/>
    <property type="project" value="TreeGrafter"/>
</dbReference>
<evidence type="ECO:0000313" key="10">
    <source>
        <dbReference type="Proteomes" id="UP000741360"/>
    </source>
</evidence>
<protein>
    <recommendedName>
        <fullName evidence="8">Magnesium transport protein CorA</fullName>
    </recommendedName>
</protein>
<gene>
    <name evidence="8 9" type="primary">corA</name>
    <name evidence="9" type="ORF">HYY65_09070</name>
</gene>
<dbReference type="NCBIfam" id="TIGR00383">
    <property type="entry name" value="corA"/>
    <property type="match status" value="1"/>
</dbReference>
<dbReference type="InterPro" id="IPR004488">
    <property type="entry name" value="Mg/Co-transport_prot_CorA"/>
</dbReference>
<dbReference type="Gene3D" id="1.20.58.340">
    <property type="entry name" value="Magnesium transport protein CorA, transmembrane region"/>
    <property type="match status" value="2"/>
</dbReference>
<dbReference type="Gene3D" id="3.30.460.20">
    <property type="entry name" value="CorA soluble domain-like"/>
    <property type="match status" value="1"/>
</dbReference>
<evidence type="ECO:0000256" key="1">
    <source>
        <dbReference type="ARBA" id="ARBA00004651"/>
    </source>
</evidence>
<evidence type="ECO:0000256" key="6">
    <source>
        <dbReference type="ARBA" id="ARBA00022989"/>
    </source>
</evidence>
<keyword evidence="8" id="KW-0406">Ion transport</keyword>
<keyword evidence="8" id="KW-0460">Magnesium</keyword>
<dbReference type="AlphaFoldDB" id="A0A932M1T6"/>
<sequence>MTMQIRQHRYHPPGTPPGTLVAPAVVPQVPVSMTLIAYDHEAVEEKTLSKVEDCLPYLDKKRVTWIHLDGIHNLEFLSKLGEVFHLHPLALEDVLHISQRPKVEDYEKYEFLVFIRVALQDRLEFEQVSLFLGENFLITVQEKPGDVFEPVRERIRSNRGTIRRSGADYLAYALIDTLVDGFFPVLESLGERIEDLEDQVAEKPSRETLQKIHQTRRELLNLRRAIWPERDAINSLLREESPLISPQTQVYLRDCYDHAIRILDILETYREIGTGLMDIYLSSMSNRLNEIMKVLTIITTFFIPLSFIAGIYGMNFNTAKSPWNMPELDWALGYPLALGIMAAVALGFLYFFRRKKWL</sequence>
<feature type="transmembrane region" description="Helical" evidence="8">
    <location>
        <begin position="294"/>
        <end position="312"/>
    </location>
</feature>
<evidence type="ECO:0000256" key="5">
    <source>
        <dbReference type="ARBA" id="ARBA00022692"/>
    </source>
</evidence>
<comment type="function">
    <text evidence="8">Mediates influx of magnesium ions.</text>
</comment>
<evidence type="ECO:0000256" key="7">
    <source>
        <dbReference type="ARBA" id="ARBA00023136"/>
    </source>
</evidence>
<evidence type="ECO:0000256" key="8">
    <source>
        <dbReference type="RuleBase" id="RU362010"/>
    </source>
</evidence>
<keyword evidence="5 8" id="KW-0812">Transmembrane</keyword>
<dbReference type="InterPro" id="IPR045863">
    <property type="entry name" value="CorA_TM1_TM2"/>
</dbReference>
<evidence type="ECO:0000256" key="2">
    <source>
        <dbReference type="ARBA" id="ARBA00009765"/>
    </source>
</evidence>
<dbReference type="Pfam" id="PF01544">
    <property type="entry name" value="CorA"/>
    <property type="match status" value="1"/>
</dbReference>
<dbReference type="GO" id="GO:0000287">
    <property type="term" value="F:magnesium ion binding"/>
    <property type="evidence" value="ECO:0007669"/>
    <property type="project" value="TreeGrafter"/>
</dbReference>